<protein>
    <submittedName>
        <fullName evidence="2">N-acetylneuraminate synthase</fullName>
    </submittedName>
</protein>
<dbReference type="InterPro" id="IPR013132">
    <property type="entry name" value="PseI/NeuA/B-like_N"/>
</dbReference>
<dbReference type="Gene3D" id="3.20.20.70">
    <property type="entry name" value="Aldolase class I"/>
    <property type="match status" value="1"/>
</dbReference>
<name>A0A0G1NMM1_9BACT</name>
<feature type="domain" description="PseI/NeuA/B-like" evidence="1">
    <location>
        <begin position="61"/>
        <end position="322"/>
    </location>
</feature>
<dbReference type="GO" id="GO:0047444">
    <property type="term" value="F:N-acylneuraminate-9-phosphate synthase activity"/>
    <property type="evidence" value="ECO:0007669"/>
    <property type="project" value="TreeGrafter"/>
</dbReference>
<dbReference type="SUPFAM" id="SSF51569">
    <property type="entry name" value="Aldolase"/>
    <property type="match status" value="1"/>
</dbReference>
<accession>A0A0G1NMM1</accession>
<dbReference type="EMBL" id="LCLS01000011">
    <property type="protein sequence ID" value="KKU21839.1"/>
    <property type="molecule type" value="Genomic_DNA"/>
</dbReference>
<sequence length="339" mass="37783">MKFHIPPNLISRAIRYITKGPIPAAKDVKIDNFTVGRAHPCFFVAELGINHNGIMDMAKKLIDAAADAGAQAVKFQKRTVPVFYSQEELSRSVPVDRHVLENAISRGVLPENSVKRLLGSDFKDTTRGDYVWAREFTESEYKELFDYAKQKNLVAFASPWDTESVDFMEKLDPPVYKVASASITNHDLLEKIKNTGKPIILSTGMSTMDQVHSAVQKLKTNPLIILHTVSAYPADEKDLNLKLIPKLKKIFPEHPIGYSGHERGISASLAAAVHGAHVIERHITLDKKMFGTDQGTSLEPHEFADLIKHVNTIREATGDGNKRILPSEKVILRKNSNSK</sequence>
<dbReference type="AlphaFoldDB" id="A0A0G1NMM1"/>
<dbReference type="GO" id="GO:0016051">
    <property type="term" value="P:carbohydrate biosynthetic process"/>
    <property type="evidence" value="ECO:0007669"/>
    <property type="project" value="InterPro"/>
</dbReference>
<dbReference type="PANTHER" id="PTHR42966">
    <property type="entry name" value="N-ACETYLNEURAMINATE SYNTHASE"/>
    <property type="match status" value="1"/>
</dbReference>
<reference evidence="2 3" key="1">
    <citation type="journal article" date="2015" name="Nature">
        <title>rRNA introns, odd ribosomes, and small enigmatic genomes across a large radiation of phyla.</title>
        <authorList>
            <person name="Brown C.T."/>
            <person name="Hug L.A."/>
            <person name="Thomas B.C."/>
            <person name="Sharon I."/>
            <person name="Castelle C.J."/>
            <person name="Singh A."/>
            <person name="Wilkins M.J."/>
            <person name="Williams K.H."/>
            <person name="Banfield J.F."/>
        </authorList>
    </citation>
    <scope>NUCLEOTIDE SEQUENCE [LARGE SCALE GENOMIC DNA]</scope>
</reference>
<evidence type="ECO:0000259" key="1">
    <source>
        <dbReference type="Pfam" id="PF03102"/>
    </source>
</evidence>
<dbReference type="InterPro" id="IPR051690">
    <property type="entry name" value="PseI-like"/>
</dbReference>
<comment type="caution">
    <text evidence="2">The sequence shown here is derived from an EMBL/GenBank/DDBJ whole genome shotgun (WGS) entry which is preliminary data.</text>
</comment>
<proteinExistence type="predicted"/>
<gene>
    <name evidence="2" type="ORF">UX31_C0011G0031</name>
</gene>
<dbReference type="Proteomes" id="UP000034107">
    <property type="component" value="Unassembled WGS sequence"/>
</dbReference>
<dbReference type="PATRIC" id="fig|1618732.3.peg.514"/>
<evidence type="ECO:0000313" key="2">
    <source>
        <dbReference type="EMBL" id="KKU21839.1"/>
    </source>
</evidence>
<dbReference type="InterPro" id="IPR013785">
    <property type="entry name" value="Aldolase_TIM"/>
</dbReference>
<organism evidence="2 3">
    <name type="scientific">Candidatus Nomurabacteria bacterium GW2011_GWA1_46_11</name>
    <dbReference type="NCBI Taxonomy" id="1618732"/>
    <lineage>
        <taxon>Bacteria</taxon>
        <taxon>Candidatus Nomuraibacteriota</taxon>
    </lineage>
</organism>
<evidence type="ECO:0000313" key="3">
    <source>
        <dbReference type="Proteomes" id="UP000034107"/>
    </source>
</evidence>
<dbReference type="Pfam" id="PF03102">
    <property type="entry name" value="NeuB"/>
    <property type="match status" value="1"/>
</dbReference>
<dbReference type="PANTHER" id="PTHR42966:SF3">
    <property type="entry name" value="BLR5971 PROTEIN"/>
    <property type="match status" value="1"/>
</dbReference>